<dbReference type="Gene3D" id="6.20.370.130">
    <property type="match status" value="1"/>
</dbReference>
<evidence type="ECO:0000256" key="6">
    <source>
        <dbReference type="ARBA" id="ARBA00023163"/>
    </source>
</evidence>
<dbReference type="PRINTS" id="PR00050">
    <property type="entry name" value="COLDSHOCK"/>
</dbReference>
<evidence type="ECO:0000256" key="3">
    <source>
        <dbReference type="ARBA" id="ARBA00023015"/>
    </source>
</evidence>
<dbReference type="PANTHER" id="PTHR46565:SF20">
    <property type="entry name" value="COLD SHOCK DOMAIN-CONTAINING PROTEIN 4"/>
    <property type="match status" value="1"/>
</dbReference>
<dbReference type="RefSeq" id="WP_073297742.1">
    <property type="nucleotide sequence ID" value="NZ_FQUF01000015.1"/>
</dbReference>
<dbReference type="InterPro" id="IPR011129">
    <property type="entry name" value="CSD"/>
</dbReference>
<proteinExistence type="predicted"/>
<dbReference type="STRING" id="1121025.SAMN02745249_01193"/>
<evidence type="ECO:0000256" key="1">
    <source>
        <dbReference type="ARBA" id="ARBA00004496"/>
    </source>
</evidence>
<keyword evidence="6" id="KW-0804">Transcription</keyword>
<dbReference type="SUPFAM" id="SSF50249">
    <property type="entry name" value="Nucleic acid-binding proteins"/>
    <property type="match status" value="1"/>
</dbReference>
<dbReference type="GO" id="GO:0003677">
    <property type="term" value="F:DNA binding"/>
    <property type="evidence" value="ECO:0007669"/>
    <property type="project" value="UniProtKB-KW"/>
</dbReference>
<keyword evidence="2" id="KW-0963">Cytoplasm</keyword>
<dbReference type="PANTHER" id="PTHR46565">
    <property type="entry name" value="COLD SHOCK DOMAIN PROTEIN 2"/>
    <property type="match status" value="1"/>
</dbReference>
<dbReference type="InterPro" id="IPR012340">
    <property type="entry name" value="NA-bd_OB-fold"/>
</dbReference>
<protein>
    <submittedName>
        <fullName evidence="9">Cold shock protein (Beta-ribbon, CspA family)</fullName>
    </submittedName>
</protein>
<dbReference type="EMBL" id="FQUF01000015">
    <property type="protein sequence ID" value="SHE80639.1"/>
    <property type="molecule type" value="Genomic_DNA"/>
</dbReference>
<dbReference type="GO" id="GO:0005737">
    <property type="term" value="C:cytoplasm"/>
    <property type="evidence" value="ECO:0007669"/>
    <property type="project" value="UniProtKB-SubCell"/>
</dbReference>
<accession>A0A1M4WHC6</accession>
<name>A0A1M4WHC6_9LACT</name>
<evidence type="ECO:0000259" key="8">
    <source>
        <dbReference type="PROSITE" id="PS51857"/>
    </source>
</evidence>
<evidence type="ECO:0000256" key="4">
    <source>
        <dbReference type="ARBA" id="ARBA00023125"/>
    </source>
</evidence>
<dbReference type="SMART" id="SM00357">
    <property type="entry name" value="CSP"/>
    <property type="match status" value="1"/>
</dbReference>
<evidence type="ECO:0000256" key="2">
    <source>
        <dbReference type="ARBA" id="ARBA00022490"/>
    </source>
</evidence>
<evidence type="ECO:0000313" key="10">
    <source>
        <dbReference type="Proteomes" id="UP000184128"/>
    </source>
</evidence>
<dbReference type="OrthoDB" id="9805039at2"/>
<dbReference type="InterPro" id="IPR012156">
    <property type="entry name" value="Cold_shock_CspA"/>
</dbReference>
<keyword evidence="5" id="KW-0010">Activator</keyword>
<keyword evidence="3" id="KW-0805">Transcription regulation</keyword>
<evidence type="ECO:0000313" key="9">
    <source>
        <dbReference type="EMBL" id="SHE80639.1"/>
    </source>
</evidence>
<evidence type="ECO:0000256" key="7">
    <source>
        <dbReference type="RuleBase" id="RU000408"/>
    </source>
</evidence>
<dbReference type="Gene3D" id="2.40.50.140">
    <property type="entry name" value="Nucleic acid-binding proteins"/>
    <property type="match status" value="1"/>
</dbReference>
<dbReference type="PIRSF" id="PIRSF002599">
    <property type="entry name" value="Cold_shock_A"/>
    <property type="match status" value="1"/>
</dbReference>
<dbReference type="PROSITE" id="PS51857">
    <property type="entry name" value="CSD_2"/>
    <property type="match status" value="1"/>
</dbReference>
<organism evidence="9 10">
    <name type="scientific">Atopostipes suicloacalis DSM 15692</name>
    <dbReference type="NCBI Taxonomy" id="1121025"/>
    <lineage>
        <taxon>Bacteria</taxon>
        <taxon>Bacillati</taxon>
        <taxon>Bacillota</taxon>
        <taxon>Bacilli</taxon>
        <taxon>Lactobacillales</taxon>
        <taxon>Carnobacteriaceae</taxon>
        <taxon>Atopostipes</taxon>
    </lineage>
</organism>
<feature type="domain" description="CSD" evidence="8">
    <location>
        <begin position="2"/>
        <end position="66"/>
    </location>
</feature>
<sequence>MTHTGIVKWFSNVKGYGFIEYDETEEIFVHFTGIEMEGYRTLKAGQEVKFKAVEGARGLQATDVTVLSEEDSKQTTTEENQE</sequence>
<dbReference type="InterPro" id="IPR002059">
    <property type="entry name" value="CSP_DNA-bd"/>
</dbReference>
<keyword evidence="10" id="KW-1185">Reference proteome</keyword>
<gene>
    <name evidence="9" type="ORF">SAMN02745249_01193</name>
</gene>
<evidence type="ECO:0000256" key="5">
    <source>
        <dbReference type="ARBA" id="ARBA00023159"/>
    </source>
</evidence>
<dbReference type="Pfam" id="PF00313">
    <property type="entry name" value="CSD"/>
    <property type="match status" value="1"/>
</dbReference>
<dbReference type="PROSITE" id="PS00352">
    <property type="entry name" value="CSD_1"/>
    <property type="match status" value="1"/>
</dbReference>
<dbReference type="CDD" id="cd04458">
    <property type="entry name" value="CSP_CDS"/>
    <property type="match status" value="1"/>
</dbReference>
<dbReference type="Proteomes" id="UP000184128">
    <property type="component" value="Unassembled WGS sequence"/>
</dbReference>
<reference evidence="9 10" key="1">
    <citation type="submission" date="2016-11" db="EMBL/GenBank/DDBJ databases">
        <authorList>
            <person name="Jaros S."/>
            <person name="Januszkiewicz K."/>
            <person name="Wedrychowicz H."/>
        </authorList>
    </citation>
    <scope>NUCLEOTIDE SEQUENCE [LARGE SCALE GENOMIC DNA]</scope>
    <source>
        <strain evidence="9 10">DSM 15692</strain>
    </source>
</reference>
<keyword evidence="4" id="KW-0238">DNA-binding</keyword>
<comment type="subcellular location">
    <subcellularLocation>
        <location evidence="1 7">Cytoplasm</location>
    </subcellularLocation>
</comment>
<dbReference type="AlphaFoldDB" id="A0A1M4WHC6"/>
<dbReference type="InterPro" id="IPR019844">
    <property type="entry name" value="CSD_CS"/>
</dbReference>